<protein>
    <recommendedName>
        <fullName evidence="5">PAC domain-containing protein</fullName>
    </recommendedName>
</protein>
<reference evidence="6 7" key="1">
    <citation type="journal article" date="2016" name="Nat. Commun.">
        <title>Ectomycorrhizal ecology is imprinted in the genome of the dominant symbiotic fungus Cenococcum geophilum.</title>
        <authorList>
            <consortium name="DOE Joint Genome Institute"/>
            <person name="Peter M."/>
            <person name="Kohler A."/>
            <person name="Ohm R.A."/>
            <person name="Kuo A."/>
            <person name="Krutzmann J."/>
            <person name="Morin E."/>
            <person name="Arend M."/>
            <person name="Barry K.W."/>
            <person name="Binder M."/>
            <person name="Choi C."/>
            <person name="Clum A."/>
            <person name="Copeland A."/>
            <person name="Grisel N."/>
            <person name="Haridas S."/>
            <person name="Kipfer T."/>
            <person name="LaButti K."/>
            <person name="Lindquist E."/>
            <person name="Lipzen A."/>
            <person name="Maire R."/>
            <person name="Meier B."/>
            <person name="Mihaltcheva S."/>
            <person name="Molinier V."/>
            <person name="Murat C."/>
            <person name="Poggeler S."/>
            <person name="Quandt C.A."/>
            <person name="Sperisen C."/>
            <person name="Tritt A."/>
            <person name="Tisserant E."/>
            <person name="Crous P.W."/>
            <person name="Henrissat B."/>
            <person name="Nehls U."/>
            <person name="Egli S."/>
            <person name="Spatafora J.W."/>
            <person name="Grigoriev I.V."/>
            <person name="Martin F.M."/>
        </authorList>
    </citation>
    <scope>NUCLEOTIDE SEQUENCE [LARGE SCALE GENOMIC DNA]</scope>
    <source>
        <strain evidence="6 7">CBS 207.34</strain>
    </source>
</reference>
<feature type="domain" description="PAC" evidence="5">
    <location>
        <begin position="273"/>
        <end position="326"/>
    </location>
</feature>
<keyword evidence="7" id="KW-1185">Reference proteome</keyword>
<evidence type="ECO:0000256" key="4">
    <source>
        <dbReference type="SAM" id="MobiDB-lite"/>
    </source>
</evidence>
<evidence type="ECO:0000256" key="1">
    <source>
        <dbReference type="ARBA" id="ARBA00022630"/>
    </source>
</evidence>
<dbReference type="InterPro" id="IPR000700">
    <property type="entry name" value="PAS-assoc_C"/>
</dbReference>
<dbReference type="PANTHER" id="PTHR47429:SF9">
    <property type="entry name" value="PAS DOMAIN-CONTAINING PROTEIN"/>
    <property type="match status" value="1"/>
</dbReference>
<evidence type="ECO:0000313" key="7">
    <source>
        <dbReference type="Proteomes" id="UP000250140"/>
    </source>
</evidence>
<dbReference type="InterPro" id="IPR035965">
    <property type="entry name" value="PAS-like_dom_sf"/>
</dbReference>
<dbReference type="CDD" id="cd00130">
    <property type="entry name" value="PAS"/>
    <property type="match status" value="1"/>
</dbReference>
<accession>A0A8E2FAA3</accession>
<evidence type="ECO:0000256" key="3">
    <source>
        <dbReference type="ARBA" id="ARBA00022991"/>
    </source>
</evidence>
<feature type="region of interest" description="Disordered" evidence="4">
    <location>
        <begin position="24"/>
        <end position="49"/>
    </location>
</feature>
<feature type="region of interest" description="Disordered" evidence="4">
    <location>
        <begin position="593"/>
        <end position="634"/>
    </location>
</feature>
<dbReference type="GO" id="GO:0005634">
    <property type="term" value="C:nucleus"/>
    <property type="evidence" value="ECO:0007669"/>
    <property type="project" value="TreeGrafter"/>
</dbReference>
<dbReference type="AlphaFoldDB" id="A0A8E2FAA3"/>
<evidence type="ECO:0000313" key="6">
    <source>
        <dbReference type="EMBL" id="OCL13512.1"/>
    </source>
</evidence>
<dbReference type="Pfam" id="PF13426">
    <property type="entry name" value="PAS_9"/>
    <property type="match status" value="1"/>
</dbReference>
<name>A0A8E2FAA3_9PEZI</name>
<evidence type="ECO:0000256" key="2">
    <source>
        <dbReference type="ARBA" id="ARBA00022643"/>
    </source>
</evidence>
<dbReference type="InterPro" id="IPR000014">
    <property type="entry name" value="PAS"/>
</dbReference>
<proteinExistence type="predicted"/>
<keyword evidence="3" id="KW-0157">Chromophore</keyword>
<dbReference type="PANTHER" id="PTHR47429">
    <property type="entry name" value="PROTEIN TWIN LOV 1"/>
    <property type="match status" value="1"/>
</dbReference>
<dbReference type="Gene3D" id="3.30.450.20">
    <property type="entry name" value="PAS domain"/>
    <property type="match status" value="1"/>
</dbReference>
<dbReference type="EMBL" id="KV748710">
    <property type="protein sequence ID" value="OCL13512.1"/>
    <property type="molecule type" value="Genomic_DNA"/>
</dbReference>
<organism evidence="6 7">
    <name type="scientific">Glonium stellatum</name>
    <dbReference type="NCBI Taxonomy" id="574774"/>
    <lineage>
        <taxon>Eukaryota</taxon>
        <taxon>Fungi</taxon>
        <taxon>Dikarya</taxon>
        <taxon>Ascomycota</taxon>
        <taxon>Pezizomycotina</taxon>
        <taxon>Dothideomycetes</taxon>
        <taxon>Pleosporomycetidae</taxon>
        <taxon>Gloniales</taxon>
        <taxon>Gloniaceae</taxon>
        <taxon>Glonium</taxon>
    </lineage>
</organism>
<keyword evidence="1" id="KW-0285">Flavoprotein</keyword>
<sequence length="634" mass="69691">MPTTPESRERSSADSVMSYETIASSVASSSLPPLQAKGPPDEVNRLEPLLEDDPKSFDLIAPNETQPGKGFDLERRSDQLFSREHLEAIFTDAASLLKFTSFLSAARPQSLPLLIYYLDALKAMRAINYANAVAEALEPLDGYDFTQHPARPTVNSVLEDKARQAFDALVREDLPAYITHVFVQVVSISIQKRITGTLPPMLREASEGLAEVFCLSDPSRPDNPVVFASEEFHRTTQYGVSYAIGRNCRFLQGPKTNATSVSRLRAAVEAGKETSEVLLNYRRDGSPFMNLLMIAPLLDSRGNLRYYIGAQVDITGLVKDCADLDALQRMLNKQESEATSGADMNEPEEPKDEFQELSEMFNMAELDTVRRHGGRMHREQVDDDDESIMNYRPRLLLKDPNMADIDRPLSLSGKVDGRLSSVYKHYLLMRPAPSHRILFTSPSLRVPGILQSRFLSRIGGSTRVRDSLAAALADGTRGVTAKIRWLSSPAARLPDSDSCDEGRLRWIHCTPLLGHTGAVGVWMVVLVDDERDGGLPRRFRVAPPVARDIGGHSYSNSQASGSVRATSSGWDGVFMDGETMSRCVSRSGFVTPRGGQSYSPWGVGRPETAMSQQRAASPAFGTGGEPSINSFALS</sequence>
<keyword evidence="2" id="KW-0288">FMN</keyword>
<dbReference type="OrthoDB" id="447251at2759"/>
<dbReference type="Proteomes" id="UP000250140">
    <property type="component" value="Unassembled WGS sequence"/>
</dbReference>
<dbReference type="SUPFAM" id="SSF55785">
    <property type="entry name" value="PYP-like sensor domain (PAS domain)"/>
    <property type="match status" value="1"/>
</dbReference>
<dbReference type="PROSITE" id="PS50113">
    <property type="entry name" value="PAC"/>
    <property type="match status" value="1"/>
</dbReference>
<gene>
    <name evidence="6" type="ORF">AOQ84DRAFT_282978</name>
</gene>
<evidence type="ECO:0000259" key="5">
    <source>
        <dbReference type="PROSITE" id="PS50113"/>
    </source>
</evidence>
<feature type="compositionally biased region" description="Low complexity" evidence="4">
    <location>
        <begin position="24"/>
        <end position="34"/>
    </location>
</feature>